<keyword evidence="5" id="KW-0998">Cell outer membrane</keyword>
<evidence type="ECO:0008006" key="10">
    <source>
        <dbReference type="Google" id="ProtNLM"/>
    </source>
</evidence>
<dbReference type="InterPro" id="IPR012944">
    <property type="entry name" value="SusD_RagB_dom"/>
</dbReference>
<dbReference type="OrthoDB" id="617686at2"/>
<dbReference type="SUPFAM" id="SSF48452">
    <property type="entry name" value="TPR-like"/>
    <property type="match status" value="1"/>
</dbReference>
<reference evidence="8 9" key="1">
    <citation type="journal article" date="2015" name="Microbes Environ.">
        <title>Distribution and evolution of nitrogen fixation genes in the phylum bacteroidetes.</title>
        <authorList>
            <person name="Inoue J."/>
            <person name="Oshima K."/>
            <person name="Suda W."/>
            <person name="Sakamoto M."/>
            <person name="Iino T."/>
            <person name="Noda S."/>
            <person name="Hongoh Y."/>
            <person name="Hattori M."/>
            <person name="Ohkuma M."/>
        </authorList>
    </citation>
    <scope>NUCLEOTIDE SEQUENCE [LARGE SCALE GENOMIC DNA]</scope>
    <source>
        <strain evidence="8">JCM 15548</strain>
    </source>
</reference>
<name>A0A0E9LVT1_9BACT</name>
<dbReference type="RefSeq" id="WP_062124155.1">
    <property type="nucleotide sequence ID" value="NZ_BAZW01000012.1"/>
</dbReference>
<dbReference type="InterPro" id="IPR011990">
    <property type="entry name" value="TPR-like_helical_dom_sf"/>
</dbReference>
<evidence type="ECO:0000259" key="7">
    <source>
        <dbReference type="Pfam" id="PF14322"/>
    </source>
</evidence>
<keyword evidence="3" id="KW-0732">Signal</keyword>
<dbReference type="Gene3D" id="1.25.40.390">
    <property type="match status" value="1"/>
</dbReference>
<gene>
    <name evidence="8" type="ORF">JCM15548_11916</name>
</gene>
<dbReference type="CDD" id="cd08977">
    <property type="entry name" value="SusD"/>
    <property type="match status" value="1"/>
</dbReference>
<dbReference type="STRING" id="1236989.JCM15548_11916"/>
<evidence type="ECO:0000256" key="5">
    <source>
        <dbReference type="ARBA" id="ARBA00023237"/>
    </source>
</evidence>
<dbReference type="AlphaFoldDB" id="A0A0E9LVT1"/>
<sequence>MKNRFIYQLIILGLVAFTTGCSLDEDPISEFSEVIVGSTDDEGDRIKYKNRSEVLAAYEGLYNTLKDRQEHWYLDYLMLSEVRSDNAYAGTTGSEVVPVENNSLDGGNSVINRDWNSYLADIAKANALITNIDSVPDAAFSATERRQWKAEAKIFRAMVMLDMVRFWGNIPVITREAGDITAENIEEVYPNYFPAQKTAEEAYAQIVKDLTTAIPYAPANNATNKTKLSKSVARALLSKVYAEKPMQDLDKVIAYADSVVADGFLLVEDLSLLFGMNEAGNDVKARNTSESILEVQYFTGGGNWVTWMFGRDLLNYDTQFSWAKWVTPSRDLIAAYEAEGDEIRKNQSIVFYETTWANYYPSDNYAFMYKLRSANSSIIKLRLADILLLKAEALVKKGGAANLTAAAEIVDQIRQRANLNGLEASVKGSPEQMLAAVLNERRLELAFEGQRLFDLIRNNQLQEVMNSLNQRDSGRLPQIRAYNEFSDLLPIPQTVLDNNPNLVQNPGY</sequence>
<comment type="caution">
    <text evidence="8">The sequence shown here is derived from an EMBL/GenBank/DDBJ whole genome shotgun (WGS) entry which is preliminary data.</text>
</comment>
<proteinExistence type="inferred from homology"/>
<feature type="domain" description="SusD-like N-terminal" evidence="7">
    <location>
        <begin position="81"/>
        <end position="241"/>
    </location>
</feature>
<evidence type="ECO:0000256" key="4">
    <source>
        <dbReference type="ARBA" id="ARBA00023136"/>
    </source>
</evidence>
<accession>A0A0E9LVT1</accession>
<dbReference type="InterPro" id="IPR033985">
    <property type="entry name" value="SusD-like_N"/>
</dbReference>
<evidence type="ECO:0000313" key="9">
    <source>
        <dbReference type="Proteomes" id="UP000032900"/>
    </source>
</evidence>
<evidence type="ECO:0000256" key="3">
    <source>
        <dbReference type="ARBA" id="ARBA00022729"/>
    </source>
</evidence>
<evidence type="ECO:0000256" key="1">
    <source>
        <dbReference type="ARBA" id="ARBA00004442"/>
    </source>
</evidence>
<evidence type="ECO:0000256" key="2">
    <source>
        <dbReference type="ARBA" id="ARBA00006275"/>
    </source>
</evidence>
<feature type="domain" description="RagB/SusD" evidence="6">
    <location>
        <begin position="374"/>
        <end position="508"/>
    </location>
</feature>
<dbReference type="PROSITE" id="PS51257">
    <property type="entry name" value="PROKAR_LIPOPROTEIN"/>
    <property type="match status" value="1"/>
</dbReference>
<protein>
    <recommendedName>
        <fullName evidence="10">Outer membrane protein</fullName>
    </recommendedName>
</protein>
<comment type="subcellular location">
    <subcellularLocation>
        <location evidence="1">Cell outer membrane</location>
    </subcellularLocation>
</comment>
<dbReference type="Pfam" id="PF07980">
    <property type="entry name" value="SusD_RagB"/>
    <property type="match status" value="1"/>
</dbReference>
<evidence type="ECO:0000313" key="8">
    <source>
        <dbReference type="EMBL" id="GAO29697.1"/>
    </source>
</evidence>
<dbReference type="Pfam" id="PF14322">
    <property type="entry name" value="SusD-like_3"/>
    <property type="match status" value="1"/>
</dbReference>
<organism evidence="8 9">
    <name type="scientific">Geofilum rubicundum JCM 15548</name>
    <dbReference type="NCBI Taxonomy" id="1236989"/>
    <lineage>
        <taxon>Bacteria</taxon>
        <taxon>Pseudomonadati</taxon>
        <taxon>Bacteroidota</taxon>
        <taxon>Bacteroidia</taxon>
        <taxon>Marinilabiliales</taxon>
        <taxon>Marinilabiliaceae</taxon>
        <taxon>Geofilum</taxon>
    </lineage>
</organism>
<keyword evidence="9" id="KW-1185">Reference proteome</keyword>
<keyword evidence="4" id="KW-0472">Membrane</keyword>
<comment type="similarity">
    <text evidence="2">Belongs to the SusD family.</text>
</comment>
<evidence type="ECO:0000259" key="6">
    <source>
        <dbReference type="Pfam" id="PF07980"/>
    </source>
</evidence>
<dbReference type="EMBL" id="BAZW01000012">
    <property type="protein sequence ID" value="GAO29697.1"/>
    <property type="molecule type" value="Genomic_DNA"/>
</dbReference>
<dbReference type="GO" id="GO:0009279">
    <property type="term" value="C:cell outer membrane"/>
    <property type="evidence" value="ECO:0007669"/>
    <property type="project" value="UniProtKB-SubCell"/>
</dbReference>
<dbReference type="Proteomes" id="UP000032900">
    <property type="component" value="Unassembled WGS sequence"/>
</dbReference>